<evidence type="ECO:0000313" key="2">
    <source>
        <dbReference type="EMBL" id="QIE14214.1"/>
    </source>
</evidence>
<feature type="coiled-coil region" evidence="1">
    <location>
        <begin position="78"/>
        <end position="140"/>
    </location>
</feature>
<reference evidence="2" key="1">
    <citation type="submission" date="2019-02" db="EMBL/GenBank/DDBJ databases">
        <authorList>
            <person name="Mounika M."/>
            <person name="Yenugu S."/>
        </authorList>
    </citation>
    <scope>NUCLEOTIDE SEQUENCE</scope>
    <source>
        <strain evidence="2">Wistar</strain>
        <tissue evidence="2">Testis</tissue>
    </source>
</reference>
<dbReference type="InterPro" id="IPR027874">
    <property type="entry name" value="Tex35"/>
</dbReference>
<dbReference type="PANTHER" id="PTHR36860:SF1">
    <property type="entry name" value="TESTIS-EXPRESSED PROTEIN 35"/>
    <property type="match status" value="1"/>
</dbReference>
<evidence type="ECO:0000313" key="3">
    <source>
        <dbReference type="RGD" id="1595460"/>
    </source>
</evidence>
<dbReference type="SMR" id="A0A6G6DC86"/>
<name>A0A6G6DC86_RAT</name>
<sequence>MRAFGLRGNSRQTQSLPAYESWHCDLSCSAHKEVISLPMPKPKKSYKAVCMELKPELTQIYDVKGLKQEGLCIRKGMTQELKNGLREVREELTEKIEEIKQIKNLMDKDFDKLHEFVEIMKEMQQDMDEKMDVLINIQQNNKLPFQNQPKEQQKFRKRGKMGKNSQVIIMEESDEVSLASEKMVVLPKTTNNPMDPLHACEKCLLCALKTTCNQGRPSHHAWAPFSPLSSGAAF</sequence>
<dbReference type="RefSeq" id="XP_006250154.1">
    <property type="nucleotide sequence ID" value="XM_006250092.5"/>
</dbReference>
<dbReference type="EMBL" id="MK612106">
    <property type="protein sequence ID" value="QIE14214.1"/>
    <property type="molecule type" value="mRNA"/>
</dbReference>
<dbReference type="GeneID" id="680164"/>
<dbReference type="AlphaFoldDB" id="A0A6G6DC86"/>
<dbReference type="OrthoDB" id="9837524at2759"/>
<keyword evidence="1" id="KW-0175">Coiled coil</keyword>
<gene>
    <name evidence="3" type="primary">Tex35</name>
</gene>
<proteinExistence type="evidence at transcript level"/>
<evidence type="ECO:0000256" key="1">
    <source>
        <dbReference type="SAM" id="Coils"/>
    </source>
</evidence>
<dbReference type="Pfam" id="PF15079">
    <property type="entry name" value="Tsc35"/>
    <property type="match status" value="1"/>
</dbReference>
<accession>A0A6G6DC86</accession>
<dbReference type="AGR" id="RGD:1595460"/>
<dbReference type="OMA" id="GIMDKDF"/>
<organism evidence="2">
    <name type="scientific">Rattus norvegicus</name>
    <name type="common">Rat</name>
    <dbReference type="NCBI Taxonomy" id="10116"/>
    <lineage>
        <taxon>Eukaryota</taxon>
        <taxon>Metazoa</taxon>
        <taxon>Chordata</taxon>
        <taxon>Craniata</taxon>
        <taxon>Vertebrata</taxon>
        <taxon>Euteleostomi</taxon>
        <taxon>Mammalia</taxon>
        <taxon>Eutheria</taxon>
        <taxon>Euarchontoglires</taxon>
        <taxon>Glires</taxon>
        <taxon>Rodentia</taxon>
        <taxon>Myomorpha</taxon>
        <taxon>Muroidea</taxon>
        <taxon>Muridae</taxon>
        <taxon>Murinae</taxon>
        <taxon>Rattus</taxon>
    </lineage>
</organism>
<protein>
    <submittedName>
        <fullName evidence="2">Tex35</fullName>
    </submittedName>
</protein>
<dbReference type="GO" id="GO:0005634">
    <property type="term" value="C:nucleus"/>
    <property type="evidence" value="ECO:0000266"/>
    <property type="project" value="RGD"/>
</dbReference>
<dbReference type="PANTHER" id="PTHR36860">
    <property type="entry name" value="TESTIS-EXPRESSED PROTEIN 35"/>
    <property type="match status" value="1"/>
</dbReference>
<dbReference type="CTD" id="84066"/>
<dbReference type="RGD" id="1595460">
    <property type="gene designation" value="Tex35"/>
</dbReference>
<dbReference type="GO" id="GO:0015630">
    <property type="term" value="C:microtubule cytoskeleton"/>
    <property type="evidence" value="ECO:0000266"/>
    <property type="project" value="RGD"/>
</dbReference>